<accession>Q01UD4</accession>
<dbReference type="KEGG" id="sus:Acid_5789"/>
<dbReference type="EMBL" id="CP000473">
    <property type="protein sequence ID" value="ABJ86736.1"/>
    <property type="molecule type" value="Genomic_DNA"/>
</dbReference>
<sequence length="159" mass="17943">MCDYSLCGLPNRLAVENEDLVVHRFSTGSMGLASMADLRECKRLKEAAPKKSFWQRVKDFVEQADPYANAPAICIPPGAQLTVRNIPETLQKRFRLMPEETAVFTQITSEFNRYRDAIRFHGDCEVRLQDLREGMPVRVLSLADASEWVPPAVTVDSLA</sequence>
<dbReference type="AlphaFoldDB" id="Q01UD4"/>
<dbReference type="STRING" id="234267.Acid_5789"/>
<gene>
    <name evidence="1" type="ordered locus">Acid_5789</name>
</gene>
<evidence type="ECO:0000313" key="1">
    <source>
        <dbReference type="EMBL" id="ABJ86736.1"/>
    </source>
</evidence>
<dbReference type="InParanoid" id="Q01UD4"/>
<dbReference type="HOGENOM" id="CLU_1659584_0_0_0"/>
<protein>
    <submittedName>
        <fullName evidence="1">Uncharacterized protein</fullName>
    </submittedName>
</protein>
<reference evidence="1" key="1">
    <citation type="submission" date="2006-10" db="EMBL/GenBank/DDBJ databases">
        <title>Complete sequence of Solibacter usitatus Ellin6076.</title>
        <authorList>
            <consortium name="US DOE Joint Genome Institute"/>
            <person name="Copeland A."/>
            <person name="Lucas S."/>
            <person name="Lapidus A."/>
            <person name="Barry K."/>
            <person name="Detter J.C."/>
            <person name="Glavina del Rio T."/>
            <person name="Hammon N."/>
            <person name="Israni S."/>
            <person name="Dalin E."/>
            <person name="Tice H."/>
            <person name="Pitluck S."/>
            <person name="Thompson L.S."/>
            <person name="Brettin T."/>
            <person name="Bruce D."/>
            <person name="Han C."/>
            <person name="Tapia R."/>
            <person name="Gilna P."/>
            <person name="Schmutz J."/>
            <person name="Larimer F."/>
            <person name="Land M."/>
            <person name="Hauser L."/>
            <person name="Kyrpides N."/>
            <person name="Mikhailova N."/>
            <person name="Janssen P.H."/>
            <person name="Kuske C.R."/>
            <person name="Richardson P."/>
        </authorList>
    </citation>
    <scope>NUCLEOTIDE SEQUENCE</scope>
    <source>
        <strain evidence="1">Ellin6076</strain>
    </source>
</reference>
<organism evidence="1">
    <name type="scientific">Solibacter usitatus (strain Ellin6076)</name>
    <dbReference type="NCBI Taxonomy" id="234267"/>
    <lineage>
        <taxon>Bacteria</taxon>
        <taxon>Pseudomonadati</taxon>
        <taxon>Acidobacteriota</taxon>
        <taxon>Terriglobia</taxon>
        <taxon>Bryobacterales</taxon>
        <taxon>Solibacteraceae</taxon>
        <taxon>Candidatus Solibacter</taxon>
    </lineage>
</organism>
<proteinExistence type="predicted"/>
<name>Q01UD4_SOLUE</name>